<dbReference type="NCBIfam" id="NF041671">
    <property type="entry name" value="peri_hyde_PaoC"/>
    <property type="match status" value="1"/>
</dbReference>
<dbReference type="Pfam" id="PF01315">
    <property type="entry name" value="Ald_Xan_dh_C"/>
    <property type="match status" value="1"/>
</dbReference>
<dbReference type="Proteomes" id="UP000037029">
    <property type="component" value="Chromosome"/>
</dbReference>
<dbReference type="Pfam" id="PF02738">
    <property type="entry name" value="MoCoBD_1"/>
    <property type="match status" value="1"/>
</dbReference>
<dbReference type="GO" id="GO:0016491">
    <property type="term" value="F:oxidoreductase activity"/>
    <property type="evidence" value="ECO:0007669"/>
    <property type="project" value="InterPro"/>
</dbReference>
<dbReference type="Gene3D" id="3.30.365.10">
    <property type="entry name" value="Aldehyde oxidase/xanthine dehydrogenase, molybdopterin binding domain"/>
    <property type="match status" value="4"/>
</dbReference>
<dbReference type="AlphaFoldDB" id="A0A0J9CWS9"/>
<evidence type="ECO:0000313" key="3">
    <source>
        <dbReference type="Proteomes" id="UP000037029"/>
    </source>
</evidence>
<dbReference type="InterPro" id="IPR049648">
    <property type="entry name" value="PaoC-like"/>
</dbReference>
<gene>
    <name evidence="2" type="ORF">BV87_11795</name>
</gene>
<dbReference type="EMBL" id="CP020925">
    <property type="protein sequence ID" value="ATP19020.1"/>
    <property type="molecule type" value="Genomic_DNA"/>
</dbReference>
<dbReference type="Gene3D" id="3.90.1170.50">
    <property type="entry name" value="Aldehyde oxidase/xanthine dehydrogenase, a/b hammerhead"/>
    <property type="match status" value="1"/>
</dbReference>
<evidence type="ECO:0000313" key="2">
    <source>
        <dbReference type="EMBL" id="ATP19020.1"/>
    </source>
</evidence>
<dbReference type="RefSeq" id="WP_048939171.1">
    <property type="nucleotide sequence ID" value="NZ_CP020925.1"/>
</dbReference>
<protein>
    <submittedName>
        <fullName evidence="2">Xanthine dehydrogenase</fullName>
    </submittedName>
</protein>
<dbReference type="PANTHER" id="PTHR11908:SF123">
    <property type="entry name" value="ALDEHYDE OXIDOREDUCTASE MOLYBDENUM-BINDING SUBUNIT PAOC"/>
    <property type="match status" value="1"/>
</dbReference>
<dbReference type="PANTHER" id="PTHR11908">
    <property type="entry name" value="XANTHINE DEHYDROGENASE"/>
    <property type="match status" value="1"/>
</dbReference>
<accession>A0A0J9CWS9</accession>
<dbReference type="InterPro" id="IPR008274">
    <property type="entry name" value="AldOxase/xan_DH_MoCoBD1"/>
</dbReference>
<dbReference type="InterPro" id="IPR046867">
    <property type="entry name" value="AldOxase/xan_DH_MoCoBD2"/>
</dbReference>
<name>A0A0J9CWS9_SPHYA</name>
<evidence type="ECO:0000259" key="1">
    <source>
        <dbReference type="SMART" id="SM01008"/>
    </source>
</evidence>
<sequence>MKFDAPAKANLFDQAKIVGKSTPRIDGPLKTTGQAPYAAERHDVIANQAYGFVVGSAIAKGRIAAMDTSLARAAPGVIAIVTAPDTKPVGKGMMNYAPLFGGSDIHHYHQAIACVVAESFEQARAAAALIRTDYVRDKGVFDFPAVAPAAPLAKGQGGKPDTSSQGDFAAAFAAAPVKLDARYSTANESHSMMEPFATIAAWDGDRLTLWTSNQMIAWAKQSMSKILGIDPANVRVDSPYIGGGFGGKLFVRADAVLAALGAKAAGRPVKIAVQRPLMANNATHRQATIQRIRIGAERDGRITAIGHENWSSNINGTDGEDGTAQTPKVYAGANRMTANHVAMLDLPEGNAMRAPGEAPGHLALEVAIDELAEKLGMDPIELRIRNEPEGTVPANATQRISDRNLVRCLREGAERFGWAQRSARPGQRREGAWLIGMGVAAGYRGGPTATSGARARLGTDGRITIETDMTDIGTGSYTIIAQTAAETMGVPLDRIQVVLGDSDFPASSGSGGQWGAASSTAGVYAACVALRRAIGQKLGFDADSATFADGRIDAGGRRLALTDAGALTAEDEISFGDFKKGYDVGTYAGHFAEVAVNAYTGETRIRRMLAVCDAGRILNPLSARSQVIGAMVMSAGSALMEELAVDTRFGFFVNHDLAGYEVPVHADIPHQECIFLDTLDPVVSPLKAKGVGELGICGPGSAIANAIYNATGIRVRDYPLTLDKYLDQMPDIA</sequence>
<dbReference type="InterPro" id="IPR037165">
    <property type="entry name" value="AldOxase/xan_DH_Mopterin-bd_sf"/>
</dbReference>
<reference evidence="2 3" key="1">
    <citation type="submission" date="2017-04" db="EMBL/GenBank/DDBJ databases">
        <title>Characterization, genome and methylation analysis of a phthalic acid esters degrading strain Sphingobium yanoikuyae SHJ.</title>
        <authorList>
            <person name="Feng L."/>
        </authorList>
    </citation>
    <scope>NUCLEOTIDE SEQUENCE [LARGE SCALE GENOMIC DNA]</scope>
    <source>
        <strain evidence="2 3">SHJ</strain>
    </source>
</reference>
<dbReference type="SUPFAM" id="SSF54665">
    <property type="entry name" value="CO dehydrogenase molybdoprotein N-domain-like"/>
    <property type="match status" value="1"/>
</dbReference>
<dbReference type="InterPro" id="IPR000674">
    <property type="entry name" value="Ald_Oxase/Xan_DH_a/b"/>
</dbReference>
<dbReference type="GO" id="GO:0005506">
    <property type="term" value="F:iron ion binding"/>
    <property type="evidence" value="ECO:0007669"/>
    <property type="project" value="InterPro"/>
</dbReference>
<dbReference type="Pfam" id="PF20256">
    <property type="entry name" value="MoCoBD_2"/>
    <property type="match status" value="1"/>
</dbReference>
<dbReference type="SUPFAM" id="SSF56003">
    <property type="entry name" value="Molybdenum cofactor-binding domain"/>
    <property type="match status" value="1"/>
</dbReference>
<proteinExistence type="predicted"/>
<dbReference type="SMART" id="SM01008">
    <property type="entry name" value="Ald_Xan_dh_C"/>
    <property type="match status" value="1"/>
</dbReference>
<dbReference type="InterPro" id="IPR016208">
    <property type="entry name" value="Ald_Oxase/xanthine_DH-like"/>
</dbReference>
<feature type="domain" description="Aldehyde oxidase/xanthine dehydrogenase a/b hammerhead" evidence="1">
    <location>
        <begin position="32"/>
        <end position="138"/>
    </location>
</feature>
<organism evidence="2 3">
    <name type="scientific">Sphingobium yanoikuyae</name>
    <name type="common">Sphingomonas yanoikuyae</name>
    <dbReference type="NCBI Taxonomy" id="13690"/>
    <lineage>
        <taxon>Bacteria</taxon>
        <taxon>Pseudomonadati</taxon>
        <taxon>Pseudomonadota</taxon>
        <taxon>Alphaproteobacteria</taxon>
        <taxon>Sphingomonadales</taxon>
        <taxon>Sphingomonadaceae</taxon>
        <taxon>Sphingobium</taxon>
    </lineage>
</organism>
<dbReference type="InterPro" id="IPR036856">
    <property type="entry name" value="Ald_Oxase/Xan_DH_a/b_sf"/>
</dbReference>